<sequence>MEPSPESFRRIAQEAQRNLNTYGTKTGAHKTSPSDEAGVDRRAENQFPGAEVKYGQDLSTNASYNKRIPPEEGGDLDARGR</sequence>
<dbReference type="EMBL" id="JAPDGR010003077">
    <property type="protein sequence ID" value="KAJ2972836.1"/>
    <property type="molecule type" value="Genomic_DNA"/>
</dbReference>
<reference evidence="1" key="1">
    <citation type="submission" date="2022-10" db="EMBL/GenBank/DDBJ databases">
        <title>Genome Sequence of Xylaria curta.</title>
        <authorList>
            <person name="Buettner E."/>
        </authorList>
    </citation>
    <scope>NUCLEOTIDE SEQUENCE</scope>
    <source>
        <strain evidence="1">Babe10</strain>
    </source>
</reference>
<comment type="caution">
    <text evidence="1">The sequence shown here is derived from an EMBL/GenBank/DDBJ whole genome shotgun (WGS) entry which is preliminary data.</text>
</comment>
<dbReference type="Proteomes" id="UP001143856">
    <property type="component" value="Unassembled WGS sequence"/>
</dbReference>
<organism evidence="1 2">
    <name type="scientific">Xylaria curta</name>
    <dbReference type="NCBI Taxonomy" id="42375"/>
    <lineage>
        <taxon>Eukaryota</taxon>
        <taxon>Fungi</taxon>
        <taxon>Dikarya</taxon>
        <taxon>Ascomycota</taxon>
        <taxon>Pezizomycotina</taxon>
        <taxon>Sordariomycetes</taxon>
        <taxon>Xylariomycetidae</taxon>
        <taxon>Xylariales</taxon>
        <taxon>Xylariaceae</taxon>
        <taxon>Xylaria</taxon>
    </lineage>
</organism>
<gene>
    <name evidence="1" type="ORF">NUW58_g9096</name>
</gene>
<name>A0ACC1N2X1_9PEZI</name>
<accession>A0ACC1N2X1</accession>
<proteinExistence type="predicted"/>
<protein>
    <submittedName>
        <fullName evidence="1">Uncharacterized protein</fullName>
    </submittedName>
</protein>
<evidence type="ECO:0000313" key="1">
    <source>
        <dbReference type="EMBL" id="KAJ2972836.1"/>
    </source>
</evidence>
<keyword evidence="2" id="KW-1185">Reference proteome</keyword>
<evidence type="ECO:0000313" key="2">
    <source>
        <dbReference type="Proteomes" id="UP001143856"/>
    </source>
</evidence>